<organism evidence="1">
    <name type="scientific">Tuwongella immobilis</name>
    <dbReference type="NCBI Taxonomy" id="692036"/>
    <lineage>
        <taxon>Bacteria</taxon>
        <taxon>Pseudomonadati</taxon>
        <taxon>Planctomycetota</taxon>
        <taxon>Planctomycetia</taxon>
        <taxon>Gemmatales</taxon>
        <taxon>Gemmataceae</taxon>
        <taxon>Tuwongella</taxon>
    </lineage>
</organism>
<dbReference type="InParanoid" id="A0A6C2YRC7"/>
<proteinExistence type="predicted"/>
<evidence type="ECO:0000313" key="2">
    <source>
        <dbReference type="Proteomes" id="UP000464378"/>
    </source>
</evidence>
<protein>
    <submittedName>
        <fullName evidence="1">Transposase</fullName>
    </submittedName>
</protein>
<keyword evidence="2" id="KW-1185">Reference proteome</keyword>
<sequence length="84" mass="9197">MSGSPPVKQVHGWAAEADAVSQRIGCHSVRSEPRRRAIGYLQVLLNDTEQKNRWQIAVSLGEAPPLMAYNTCSLRPTGPQCGPR</sequence>
<reference evidence="1" key="1">
    <citation type="submission" date="2019-04" db="EMBL/GenBank/DDBJ databases">
        <authorList>
            <consortium name="Science for Life Laboratories"/>
        </authorList>
    </citation>
    <scope>NUCLEOTIDE SEQUENCE</scope>
    <source>
        <strain evidence="1">MBLW1</strain>
    </source>
</reference>
<dbReference type="KEGG" id="tim:GMBLW1_02410"/>
<dbReference type="EMBL" id="LR586016">
    <property type="protein sequence ID" value="VIP03719.1"/>
    <property type="molecule type" value="Genomic_DNA"/>
</dbReference>
<accession>A0A6C2YRC7</accession>
<dbReference type="AlphaFoldDB" id="A0A6C2YRC7"/>
<gene>
    <name evidence="1" type="ORF">GMBLW1_02410</name>
</gene>
<evidence type="ECO:0000313" key="1">
    <source>
        <dbReference type="EMBL" id="VIP03719.1"/>
    </source>
</evidence>
<name>A0A6C2YRC7_9BACT</name>
<dbReference type="EMBL" id="LR593887">
    <property type="protein sequence ID" value="VTS04806.1"/>
    <property type="molecule type" value="Genomic_DNA"/>
</dbReference>
<dbReference type="Proteomes" id="UP000464378">
    <property type="component" value="Chromosome"/>
</dbReference>